<keyword evidence="3" id="KW-0949">S-adenosyl-L-methionine</keyword>
<dbReference type="GO" id="GO:0051539">
    <property type="term" value="F:4 iron, 4 sulfur cluster binding"/>
    <property type="evidence" value="ECO:0007669"/>
    <property type="project" value="UniProtKB-KW"/>
</dbReference>
<dbReference type="CDD" id="cd01335">
    <property type="entry name" value="Radical_SAM"/>
    <property type="match status" value="1"/>
</dbReference>
<dbReference type="PROSITE" id="PS51918">
    <property type="entry name" value="RADICAL_SAM"/>
    <property type="match status" value="1"/>
</dbReference>
<evidence type="ECO:0000313" key="9">
    <source>
        <dbReference type="Proteomes" id="UP000305524"/>
    </source>
</evidence>
<dbReference type="InterPro" id="IPR006638">
    <property type="entry name" value="Elp3/MiaA/NifB-like_rSAM"/>
</dbReference>
<keyword evidence="2" id="KW-0004">4Fe-4S</keyword>
<dbReference type="PANTHER" id="PTHR11228:SF7">
    <property type="entry name" value="PQQA PEPTIDE CYCLASE"/>
    <property type="match status" value="1"/>
</dbReference>
<keyword evidence="4" id="KW-0479">Metal-binding</keyword>
<dbReference type="SFLD" id="SFLDS00029">
    <property type="entry name" value="Radical_SAM"/>
    <property type="match status" value="1"/>
</dbReference>
<dbReference type="Pfam" id="PF13186">
    <property type="entry name" value="SPASM"/>
    <property type="match status" value="1"/>
</dbReference>
<keyword evidence="5" id="KW-0408">Iron</keyword>
<comment type="caution">
    <text evidence="8">The sequence shown here is derived from an EMBL/GenBank/DDBJ whole genome shotgun (WGS) entry which is preliminary data.</text>
</comment>
<dbReference type="EMBL" id="SZOD01000694">
    <property type="protein sequence ID" value="TKI81584.1"/>
    <property type="molecule type" value="Genomic_DNA"/>
</dbReference>
<dbReference type="InterPro" id="IPR050377">
    <property type="entry name" value="Radical_SAM_PqqE_MftC-like"/>
</dbReference>
<dbReference type="InterPro" id="IPR013785">
    <property type="entry name" value="Aldolase_TIM"/>
</dbReference>
<name>A0A4U3A1K3_BACMY</name>
<feature type="domain" description="Radical SAM core" evidence="7">
    <location>
        <begin position="2"/>
        <end position="219"/>
    </location>
</feature>
<evidence type="ECO:0000256" key="5">
    <source>
        <dbReference type="ARBA" id="ARBA00023004"/>
    </source>
</evidence>
<evidence type="ECO:0000256" key="4">
    <source>
        <dbReference type="ARBA" id="ARBA00022723"/>
    </source>
</evidence>
<dbReference type="InterPro" id="IPR023885">
    <property type="entry name" value="4Fe4S-binding_SPASM_dom"/>
</dbReference>
<organism evidence="8 9">
    <name type="scientific">Bacillus mycoides</name>
    <dbReference type="NCBI Taxonomy" id="1405"/>
    <lineage>
        <taxon>Bacteria</taxon>
        <taxon>Bacillati</taxon>
        <taxon>Bacillota</taxon>
        <taxon>Bacilli</taxon>
        <taxon>Bacillales</taxon>
        <taxon>Bacillaceae</taxon>
        <taxon>Bacillus</taxon>
        <taxon>Bacillus cereus group</taxon>
    </lineage>
</organism>
<gene>
    <name evidence="8" type="ORF">FC701_24510</name>
</gene>
<dbReference type="AlphaFoldDB" id="A0A4U3A1K3"/>
<dbReference type="PANTHER" id="PTHR11228">
    <property type="entry name" value="RADICAL SAM DOMAIN PROTEIN"/>
    <property type="match status" value="1"/>
</dbReference>
<evidence type="ECO:0000256" key="6">
    <source>
        <dbReference type="ARBA" id="ARBA00023014"/>
    </source>
</evidence>
<reference evidence="8 9" key="1">
    <citation type="journal article" date="2019" name="Environ. Microbiol.">
        <title>An active ?-lactamase is a part of an orchestrated cell wall stress resistance network of Bacillus subtilis and related rhizosphere species.</title>
        <authorList>
            <person name="Bucher T."/>
            <person name="Keren-Paz A."/>
            <person name="Hausser J."/>
            <person name="Olender T."/>
            <person name="Cytryn E."/>
            <person name="Kolodkin-Gal I."/>
        </authorList>
    </citation>
    <scope>NUCLEOTIDE SEQUENCE [LARGE SCALE GENOMIC DNA]</scope>
    <source>
        <strain evidence="8 9">I186</strain>
    </source>
</reference>
<keyword evidence="6" id="KW-0411">Iron-sulfur</keyword>
<dbReference type="SUPFAM" id="SSF102114">
    <property type="entry name" value="Radical SAM enzymes"/>
    <property type="match status" value="1"/>
</dbReference>
<evidence type="ECO:0000259" key="7">
    <source>
        <dbReference type="PROSITE" id="PS51918"/>
    </source>
</evidence>
<dbReference type="GO" id="GO:0003824">
    <property type="term" value="F:catalytic activity"/>
    <property type="evidence" value="ECO:0007669"/>
    <property type="project" value="InterPro"/>
</dbReference>
<dbReference type="GO" id="GO:0046872">
    <property type="term" value="F:metal ion binding"/>
    <property type="evidence" value="ECO:0007669"/>
    <property type="project" value="UniProtKB-KW"/>
</dbReference>
<protein>
    <submittedName>
        <fullName evidence="8">Radical SAM protein</fullName>
    </submittedName>
</protein>
<comment type="cofactor">
    <cofactor evidence="1">
        <name>[4Fe-4S] cluster</name>
        <dbReference type="ChEBI" id="CHEBI:49883"/>
    </cofactor>
</comment>
<evidence type="ECO:0000313" key="8">
    <source>
        <dbReference type="EMBL" id="TKI81584.1"/>
    </source>
</evidence>
<dbReference type="RefSeq" id="WP_002204314.1">
    <property type="nucleotide sequence ID" value="NZ_SZOD01000694.1"/>
</dbReference>
<dbReference type="InterPro" id="IPR007197">
    <property type="entry name" value="rSAM"/>
</dbReference>
<accession>A0A4U3A1K3</accession>
<evidence type="ECO:0000256" key="1">
    <source>
        <dbReference type="ARBA" id="ARBA00001966"/>
    </source>
</evidence>
<evidence type="ECO:0000256" key="3">
    <source>
        <dbReference type="ARBA" id="ARBA00022691"/>
    </source>
</evidence>
<dbReference type="PIRSF" id="PIRSF037420">
    <property type="entry name" value="PQQ_syn_pqqE"/>
    <property type="match status" value="1"/>
</dbReference>
<proteinExistence type="predicted"/>
<dbReference type="SFLD" id="SFLDG01386">
    <property type="entry name" value="main_SPASM_domain-containing"/>
    <property type="match status" value="1"/>
</dbReference>
<sequence>MNKNLNIVALEILEGCNLTCDFCVRNALNNLTNKVSLENFEKLLNMLSNFSQKPHIAFTGGEPFLQKDLLKILEMTVKYGFKFSITTNATIKNREVIDFCAKTQFFKHFIISIDSYNADVHNNIRGPKAFERTLSFIDYLRGKGIPFGINATISEVNYFDVDGTIKFAKEIGAKDISVATVKPNGRGAATLNPDQLDYIANQILNNKCLIDENFKVWAAEVTLFLYDMDTYRDDIMNGESGSCAFGRATLHIRANGDILGCTSCEDMVLGNVFATEDNNYLNKLWHNHQILNDIRSKQKLNGICGTCEFKEFCGGCRCRAYGITGDLFGDDNYCPIVIKNNKEYSLQ</sequence>
<dbReference type="Gene3D" id="3.20.20.70">
    <property type="entry name" value="Aldolase class I"/>
    <property type="match status" value="1"/>
</dbReference>
<dbReference type="InterPro" id="IPR058240">
    <property type="entry name" value="rSAM_sf"/>
</dbReference>
<evidence type="ECO:0000256" key="2">
    <source>
        <dbReference type="ARBA" id="ARBA00022485"/>
    </source>
</evidence>
<dbReference type="NCBIfam" id="TIGR04085">
    <property type="entry name" value="rSAM_more_4Fe4S"/>
    <property type="match status" value="1"/>
</dbReference>
<dbReference type="Pfam" id="PF04055">
    <property type="entry name" value="Radical_SAM"/>
    <property type="match status" value="1"/>
</dbReference>
<dbReference type="SFLD" id="SFLDG01067">
    <property type="entry name" value="SPASM/twitch_domain_containing"/>
    <property type="match status" value="1"/>
</dbReference>
<dbReference type="InterPro" id="IPR017200">
    <property type="entry name" value="PqqE-like"/>
</dbReference>
<dbReference type="SMART" id="SM00729">
    <property type="entry name" value="Elp3"/>
    <property type="match status" value="1"/>
</dbReference>
<dbReference type="Proteomes" id="UP000305524">
    <property type="component" value="Unassembled WGS sequence"/>
</dbReference>